<dbReference type="InterPro" id="IPR042097">
    <property type="entry name" value="Aminopeptidase_N-like_N_sf"/>
</dbReference>
<keyword evidence="12" id="KW-1185">Reference proteome</keyword>
<evidence type="ECO:0000256" key="7">
    <source>
        <dbReference type="RuleBase" id="RU364040"/>
    </source>
</evidence>
<evidence type="ECO:0000256" key="3">
    <source>
        <dbReference type="ARBA" id="ARBA00022723"/>
    </source>
</evidence>
<evidence type="ECO:0000259" key="8">
    <source>
        <dbReference type="Pfam" id="PF01433"/>
    </source>
</evidence>
<dbReference type="Gene3D" id="1.25.50.20">
    <property type="match status" value="1"/>
</dbReference>
<evidence type="ECO:0000313" key="11">
    <source>
        <dbReference type="EMBL" id="KAJ8311772.1"/>
    </source>
</evidence>
<dbReference type="InterPro" id="IPR014782">
    <property type="entry name" value="Peptidase_M1_dom"/>
</dbReference>
<evidence type="ECO:0000313" key="12">
    <source>
        <dbReference type="Proteomes" id="UP001217089"/>
    </source>
</evidence>
<accession>A0ABQ9F7C5</accession>
<dbReference type="InterPro" id="IPR045357">
    <property type="entry name" value="Aminopeptidase_N-like_N"/>
</dbReference>
<proteinExistence type="inferred from homology"/>
<dbReference type="Proteomes" id="UP001217089">
    <property type="component" value="Unassembled WGS sequence"/>
</dbReference>
<dbReference type="InterPro" id="IPR034016">
    <property type="entry name" value="M1_APN-typ"/>
</dbReference>
<dbReference type="InterPro" id="IPR027268">
    <property type="entry name" value="Peptidase_M4/M1_CTD_sf"/>
</dbReference>
<keyword evidence="2 7" id="KW-0645">Protease</keyword>
<dbReference type="InterPro" id="IPR050344">
    <property type="entry name" value="Peptidase_M1_aminopeptidases"/>
</dbReference>
<evidence type="ECO:0000256" key="2">
    <source>
        <dbReference type="ARBA" id="ARBA00022670"/>
    </source>
</evidence>
<sequence>MYEENKSSKSEGCFVSTVSGSACPVTTTPEITTSRAAPPAPVYVRLPRTIIPDLYALELKPNMYDTNPETFTFEGSVKIRMLCIVNTQNITLHADNLNITTENVSIVEEGGGLVEYSEMTTDNARQFLIFHLTRKLTANKYYTIELPFIGPLKNDLYVAGTILEPTSARKIFPCFDEPALKAKFDITLVHKKNLVALSNTERVSSESRGDDWIADKFGRTVTMSTYLLAFVFSDYQYTEKITKNNIRIRTWARPEAINQTSYGTQICADITTKLENYFNISYPLEKQDNFPVPDMVAYAMENWGLITYREQNILYDPVDSSDSDKQLVTRAVLHELAHMWFGNLVSPAWWDHIWLNEGFATYFEFKAYDFVNPEWKMQSKNYNGPMYDIKDKMDTWTKQKNYPVVMIQLDSNTAKSSWIIGNILMYGYYRVNYDENNWNQIIQQLNTDHTVIHVINRAQIINDAFNLAISGDSKMEIAVKTLEYLDKETDYLPWRTAITELSYVSNMLERSELFGEFGIYVRKKMAKVFQKTVSDNSTSTHMKSIFRTMIAETSCLFGVDMCVDKSKEMYKQWMDNPKLNPIDTTVRSAVYCTAVSHGGVDEWMFAFNQYQKANVEHEKLRLLYSLACTKQVWLLSRLMQLSLDTGYVRIHDAGSVLVALINNEIAASLVWDFVKENWKNISAIYSMHMVVPELSKKFNNEYQLKELETFIEEHQENGTEAKIFKEAKEQTKINIQWMKDHYKVLEMWLRSYVESS</sequence>
<dbReference type="EC" id="3.4.11.-" evidence="7"/>
<gene>
    <name evidence="11" type="ORF">KUTeg_011127</name>
</gene>
<dbReference type="InterPro" id="IPR024571">
    <property type="entry name" value="ERAP1-like_C_dom"/>
</dbReference>
<dbReference type="SUPFAM" id="SSF55486">
    <property type="entry name" value="Metalloproteases ('zincins'), catalytic domain"/>
    <property type="match status" value="1"/>
</dbReference>
<dbReference type="Pfam" id="PF11838">
    <property type="entry name" value="ERAP1_C"/>
    <property type="match status" value="1"/>
</dbReference>
<keyword evidence="6 7" id="KW-0482">Metalloprotease</keyword>
<dbReference type="Gene3D" id="1.10.390.10">
    <property type="entry name" value="Neutral Protease Domain 2"/>
    <property type="match status" value="1"/>
</dbReference>
<feature type="domain" description="Aminopeptidase N-like N-terminal" evidence="10">
    <location>
        <begin position="52"/>
        <end position="227"/>
    </location>
</feature>
<keyword evidence="7" id="KW-0031">Aminopeptidase</keyword>
<evidence type="ECO:0000259" key="9">
    <source>
        <dbReference type="Pfam" id="PF11838"/>
    </source>
</evidence>
<keyword evidence="4 7" id="KW-0378">Hydrolase</keyword>
<dbReference type="Pfam" id="PF17900">
    <property type="entry name" value="Peptidase_M1_N"/>
    <property type="match status" value="1"/>
</dbReference>
<keyword evidence="3 7" id="KW-0479">Metal-binding</keyword>
<feature type="domain" description="ERAP1-like C-terminal" evidence="9">
    <location>
        <begin position="418"/>
        <end position="732"/>
    </location>
</feature>
<dbReference type="PRINTS" id="PR00756">
    <property type="entry name" value="ALADIPTASE"/>
</dbReference>
<dbReference type="Pfam" id="PF01433">
    <property type="entry name" value="Peptidase_M1"/>
    <property type="match status" value="1"/>
</dbReference>
<evidence type="ECO:0000256" key="6">
    <source>
        <dbReference type="ARBA" id="ARBA00023049"/>
    </source>
</evidence>
<dbReference type="EMBL" id="JARBDR010000496">
    <property type="protein sequence ID" value="KAJ8311772.1"/>
    <property type="molecule type" value="Genomic_DNA"/>
</dbReference>
<name>A0ABQ9F7C5_TEGGR</name>
<dbReference type="PANTHER" id="PTHR11533">
    <property type="entry name" value="PROTEASE M1 ZINC METALLOPROTEASE"/>
    <property type="match status" value="1"/>
</dbReference>
<organism evidence="11 12">
    <name type="scientific">Tegillarca granosa</name>
    <name type="common">Malaysian cockle</name>
    <name type="synonym">Anadara granosa</name>
    <dbReference type="NCBI Taxonomy" id="220873"/>
    <lineage>
        <taxon>Eukaryota</taxon>
        <taxon>Metazoa</taxon>
        <taxon>Spiralia</taxon>
        <taxon>Lophotrochozoa</taxon>
        <taxon>Mollusca</taxon>
        <taxon>Bivalvia</taxon>
        <taxon>Autobranchia</taxon>
        <taxon>Pteriomorphia</taxon>
        <taxon>Arcoida</taxon>
        <taxon>Arcoidea</taxon>
        <taxon>Arcidae</taxon>
        <taxon>Tegillarca</taxon>
    </lineage>
</organism>
<feature type="domain" description="Peptidase M1 membrane alanine aminopeptidase" evidence="8">
    <location>
        <begin position="270"/>
        <end position="401"/>
    </location>
</feature>
<protein>
    <recommendedName>
        <fullName evidence="7">Aminopeptidase</fullName>
        <ecNumber evidence="7">3.4.11.-</ecNumber>
    </recommendedName>
</protein>
<comment type="similarity">
    <text evidence="1 7">Belongs to the peptidase M1 family.</text>
</comment>
<dbReference type="Gene3D" id="2.60.40.1730">
    <property type="entry name" value="tricorn interacting facor f3 domain"/>
    <property type="match status" value="1"/>
</dbReference>
<evidence type="ECO:0000259" key="10">
    <source>
        <dbReference type="Pfam" id="PF17900"/>
    </source>
</evidence>
<evidence type="ECO:0000256" key="1">
    <source>
        <dbReference type="ARBA" id="ARBA00010136"/>
    </source>
</evidence>
<dbReference type="CDD" id="cd09601">
    <property type="entry name" value="M1_APN-Q_like"/>
    <property type="match status" value="1"/>
</dbReference>
<dbReference type="SUPFAM" id="SSF63737">
    <property type="entry name" value="Leukotriene A4 hydrolase N-terminal domain"/>
    <property type="match status" value="1"/>
</dbReference>
<dbReference type="PROSITE" id="PS51257">
    <property type="entry name" value="PROKAR_LIPOPROTEIN"/>
    <property type="match status" value="1"/>
</dbReference>
<reference evidence="11 12" key="1">
    <citation type="submission" date="2022-12" db="EMBL/GenBank/DDBJ databases">
        <title>Chromosome-level genome of Tegillarca granosa.</title>
        <authorList>
            <person name="Kim J."/>
        </authorList>
    </citation>
    <scope>NUCLEOTIDE SEQUENCE [LARGE SCALE GENOMIC DNA]</scope>
    <source>
        <strain evidence="11">Teg-2019</strain>
        <tissue evidence="11">Adductor muscle</tissue>
    </source>
</reference>
<dbReference type="InterPro" id="IPR001930">
    <property type="entry name" value="Peptidase_M1"/>
</dbReference>
<dbReference type="PANTHER" id="PTHR11533:SF301">
    <property type="entry name" value="AMINOPEPTIDASE"/>
    <property type="match status" value="1"/>
</dbReference>
<evidence type="ECO:0000256" key="4">
    <source>
        <dbReference type="ARBA" id="ARBA00022801"/>
    </source>
</evidence>
<evidence type="ECO:0000256" key="5">
    <source>
        <dbReference type="ARBA" id="ARBA00022833"/>
    </source>
</evidence>
<keyword evidence="5 7" id="KW-0862">Zinc</keyword>
<comment type="cofactor">
    <cofactor evidence="7">
        <name>Zn(2+)</name>
        <dbReference type="ChEBI" id="CHEBI:29105"/>
    </cofactor>
    <text evidence="7">Binds 1 zinc ion per subunit.</text>
</comment>
<comment type="caution">
    <text evidence="11">The sequence shown here is derived from an EMBL/GenBank/DDBJ whole genome shotgun (WGS) entry which is preliminary data.</text>
</comment>